<dbReference type="EMBL" id="QGKX02001521">
    <property type="protein sequence ID" value="KAF3512215.1"/>
    <property type="molecule type" value="Genomic_DNA"/>
</dbReference>
<gene>
    <name evidence="3" type="ORF">F2Q69_00008194</name>
</gene>
<evidence type="ECO:0000259" key="2">
    <source>
        <dbReference type="Pfam" id="PF10532"/>
    </source>
</evidence>
<dbReference type="Proteomes" id="UP000712600">
    <property type="component" value="Unassembled WGS sequence"/>
</dbReference>
<reference evidence="3" key="1">
    <citation type="submission" date="2019-12" db="EMBL/GenBank/DDBJ databases">
        <title>Genome sequencing and annotation of Brassica cretica.</title>
        <authorList>
            <person name="Studholme D.J."/>
            <person name="Sarris P."/>
        </authorList>
    </citation>
    <scope>NUCLEOTIDE SEQUENCE</scope>
    <source>
        <strain evidence="3">PFS-109/04</strain>
        <tissue evidence="3">Leaf</tissue>
    </source>
</reference>
<organism evidence="3 4">
    <name type="scientific">Brassica cretica</name>
    <name type="common">Mustard</name>
    <dbReference type="NCBI Taxonomy" id="69181"/>
    <lineage>
        <taxon>Eukaryota</taxon>
        <taxon>Viridiplantae</taxon>
        <taxon>Streptophyta</taxon>
        <taxon>Embryophyta</taxon>
        <taxon>Tracheophyta</taxon>
        <taxon>Spermatophyta</taxon>
        <taxon>Magnoliopsida</taxon>
        <taxon>eudicotyledons</taxon>
        <taxon>Gunneridae</taxon>
        <taxon>Pentapetalae</taxon>
        <taxon>rosids</taxon>
        <taxon>malvids</taxon>
        <taxon>Brassicales</taxon>
        <taxon>Brassicaceae</taxon>
        <taxon>Brassiceae</taxon>
        <taxon>Brassica</taxon>
    </lineage>
</organism>
<evidence type="ECO:0000313" key="4">
    <source>
        <dbReference type="Proteomes" id="UP000712600"/>
    </source>
</evidence>
<feature type="compositionally biased region" description="Basic and acidic residues" evidence="1">
    <location>
        <begin position="140"/>
        <end position="151"/>
    </location>
</feature>
<comment type="caution">
    <text evidence="3">The sequence shown here is derived from an EMBL/GenBank/DDBJ whole genome shotgun (WGS) entry which is preliminary data.</text>
</comment>
<feature type="region of interest" description="Disordered" evidence="1">
    <location>
        <begin position="139"/>
        <end position="165"/>
    </location>
</feature>
<sequence>MYNGWFWQATMSHNVIIHFRCEGRMYCLVLKHAVEEINLSMVEAHICKKVGLDECNVKLKLSYIPLLVGSDEKFVICDDEDLCGYLLSPDKDNRRCILLVEVIKRSELSEKLSRAGKRSSKRSSRAGKRNFVGTNYEVCHSNDDEIGDKTITRYGGDNQVDKQHE</sequence>
<protein>
    <recommendedName>
        <fullName evidence="2">MULE transposase N-terminal all-beta domain-containing protein</fullName>
    </recommendedName>
</protein>
<dbReference type="InterPro" id="IPR018290">
    <property type="entry name" value="MULE_transposase_N"/>
</dbReference>
<proteinExistence type="predicted"/>
<evidence type="ECO:0000256" key="1">
    <source>
        <dbReference type="SAM" id="MobiDB-lite"/>
    </source>
</evidence>
<accession>A0A8S9PAX4</accession>
<feature type="domain" description="MULE transposase N-terminal all-beta" evidence="2">
    <location>
        <begin position="48"/>
        <end position="152"/>
    </location>
</feature>
<evidence type="ECO:0000313" key="3">
    <source>
        <dbReference type="EMBL" id="KAF3512215.1"/>
    </source>
</evidence>
<dbReference type="AlphaFoldDB" id="A0A8S9PAX4"/>
<dbReference type="Pfam" id="PF10532">
    <property type="entry name" value="Plant_all_beta"/>
    <property type="match status" value="1"/>
</dbReference>
<name>A0A8S9PAX4_BRACR</name>